<dbReference type="Proteomes" id="UP000092321">
    <property type="component" value="Unassembled WGS sequence"/>
</dbReference>
<dbReference type="EMBL" id="LXPE01000004">
    <property type="protein sequence ID" value="OBA28419.1"/>
    <property type="molecule type" value="Genomic_DNA"/>
</dbReference>
<name>A0A1B7TI54_9ASCO</name>
<evidence type="ECO:0000313" key="2">
    <source>
        <dbReference type="Proteomes" id="UP000092321"/>
    </source>
</evidence>
<evidence type="ECO:0000313" key="1">
    <source>
        <dbReference type="EMBL" id="OBA28419.1"/>
    </source>
</evidence>
<accession>A0A1B7TI54</accession>
<protein>
    <submittedName>
        <fullName evidence="1">Uncharacterized protein</fullName>
    </submittedName>
</protein>
<reference evidence="2" key="1">
    <citation type="journal article" date="2016" name="Proc. Natl. Acad. Sci. U.S.A.">
        <title>Comparative genomics of biotechnologically important yeasts.</title>
        <authorList>
            <person name="Riley R."/>
            <person name="Haridas S."/>
            <person name="Wolfe K.H."/>
            <person name="Lopes M.R."/>
            <person name="Hittinger C.T."/>
            <person name="Goeker M."/>
            <person name="Salamov A.A."/>
            <person name="Wisecaver J.H."/>
            <person name="Long T.M."/>
            <person name="Calvey C.H."/>
            <person name="Aerts A.L."/>
            <person name="Barry K.W."/>
            <person name="Choi C."/>
            <person name="Clum A."/>
            <person name="Coughlan A.Y."/>
            <person name="Deshpande S."/>
            <person name="Douglass A.P."/>
            <person name="Hanson S.J."/>
            <person name="Klenk H.-P."/>
            <person name="LaButti K.M."/>
            <person name="Lapidus A."/>
            <person name="Lindquist E.A."/>
            <person name="Lipzen A.M."/>
            <person name="Meier-Kolthoff J.P."/>
            <person name="Ohm R.A."/>
            <person name="Otillar R.P."/>
            <person name="Pangilinan J.L."/>
            <person name="Peng Y."/>
            <person name="Rokas A."/>
            <person name="Rosa C.A."/>
            <person name="Scheuner C."/>
            <person name="Sibirny A.A."/>
            <person name="Slot J.C."/>
            <person name="Stielow J.B."/>
            <person name="Sun H."/>
            <person name="Kurtzman C.P."/>
            <person name="Blackwell M."/>
            <person name="Grigoriev I.V."/>
            <person name="Jeffries T.W."/>
        </authorList>
    </citation>
    <scope>NUCLEOTIDE SEQUENCE [LARGE SCALE GENOMIC DNA]</scope>
    <source>
        <strain evidence="2">NRRL Y-1626</strain>
    </source>
</reference>
<dbReference type="AlphaFoldDB" id="A0A1B7TI54"/>
<organism evidence="1 2">
    <name type="scientific">Hanseniaspora valbyensis NRRL Y-1626</name>
    <dbReference type="NCBI Taxonomy" id="766949"/>
    <lineage>
        <taxon>Eukaryota</taxon>
        <taxon>Fungi</taxon>
        <taxon>Dikarya</taxon>
        <taxon>Ascomycota</taxon>
        <taxon>Saccharomycotina</taxon>
        <taxon>Saccharomycetes</taxon>
        <taxon>Saccharomycodales</taxon>
        <taxon>Saccharomycodaceae</taxon>
        <taxon>Hanseniaspora</taxon>
    </lineage>
</organism>
<gene>
    <name evidence="1" type="ORF">HANVADRAFT_1033</name>
</gene>
<feature type="non-terminal residue" evidence="1">
    <location>
        <position position="1"/>
    </location>
</feature>
<keyword evidence="2" id="KW-1185">Reference proteome</keyword>
<proteinExistence type="predicted"/>
<comment type="caution">
    <text evidence="1">The sequence shown here is derived from an EMBL/GenBank/DDBJ whole genome shotgun (WGS) entry which is preliminary data.</text>
</comment>
<sequence>NDLNIEGNELEEIIIPELKPNETGHILVKASVIADEKYWNLLFTADDFQEVFEFDAY</sequence>